<feature type="transmembrane region" description="Helical" evidence="1">
    <location>
        <begin position="57"/>
        <end position="72"/>
    </location>
</feature>
<reference evidence="2 3" key="1">
    <citation type="submission" date="2019-06" db="EMBL/GenBank/DDBJ databases">
        <title>WGS assembly of Gossypium darwinii.</title>
        <authorList>
            <person name="Chen Z.J."/>
            <person name="Sreedasyam A."/>
            <person name="Ando A."/>
            <person name="Song Q."/>
            <person name="De L."/>
            <person name="Hulse-Kemp A."/>
            <person name="Ding M."/>
            <person name="Ye W."/>
            <person name="Kirkbride R."/>
            <person name="Jenkins J."/>
            <person name="Plott C."/>
            <person name="Lovell J."/>
            <person name="Lin Y.-M."/>
            <person name="Vaughn R."/>
            <person name="Liu B."/>
            <person name="Li W."/>
            <person name="Simpson S."/>
            <person name="Scheffler B."/>
            <person name="Saski C."/>
            <person name="Grover C."/>
            <person name="Hu G."/>
            <person name="Conover J."/>
            <person name="Carlson J."/>
            <person name="Shu S."/>
            <person name="Boston L."/>
            <person name="Williams M."/>
            <person name="Peterson D."/>
            <person name="Mcgee K."/>
            <person name="Jones D."/>
            <person name="Wendel J."/>
            <person name="Stelly D."/>
            <person name="Grimwood J."/>
            <person name="Schmutz J."/>
        </authorList>
    </citation>
    <scope>NUCLEOTIDE SEQUENCE [LARGE SCALE GENOMIC DNA]</scope>
    <source>
        <strain evidence="2">1808015.09</strain>
    </source>
</reference>
<dbReference type="AlphaFoldDB" id="A0A5D2CEW0"/>
<evidence type="ECO:0000313" key="3">
    <source>
        <dbReference type="Proteomes" id="UP000323506"/>
    </source>
</evidence>
<gene>
    <name evidence="2" type="ORF">ES288_D05G064000v1</name>
</gene>
<keyword evidence="1" id="KW-0472">Membrane</keyword>
<dbReference type="Proteomes" id="UP000323506">
    <property type="component" value="Chromosome D05"/>
</dbReference>
<keyword evidence="1" id="KW-1133">Transmembrane helix</keyword>
<protein>
    <submittedName>
        <fullName evidence="2">Uncharacterized protein</fullName>
    </submittedName>
</protein>
<accession>A0A5D2CEW0</accession>
<keyword evidence="3" id="KW-1185">Reference proteome</keyword>
<proteinExistence type="predicted"/>
<evidence type="ECO:0000313" key="2">
    <source>
        <dbReference type="EMBL" id="TYG67260.1"/>
    </source>
</evidence>
<organism evidence="2 3">
    <name type="scientific">Gossypium darwinii</name>
    <name type="common">Darwin's cotton</name>
    <name type="synonym">Gossypium barbadense var. darwinii</name>
    <dbReference type="NCBI Taxonomy" id="34276"/>
    <lineage>
        <taxon>Eukaryota</taxon>
        <taxon>Viridiplantae</taxon>
        <taxon>Streptophyta</taxon>
        <taxon>Embryophyta</taxon>
        <taxon>Tracheophyta</taxon>
        <taxon>Spermatophyta</taxon>
        <taxon>Magnoliopsida</taxon>
        <taxon>eudicotyledons</taxon>
        <taxon>Gunneridae</taxon>
        <taxon>Pentapetalae</taxon>
        <taxon>rosids</taxon>
        <taxon>malvids</taxon>
        <taxon>Malvales</taxon>
        <taxon>Malvaceae</taxon>
        <taxon>Malvoideae</taxon>
        <taxon>Gossypium</taxon>
    </lineage>
</organism>
<keyword evidence="1" id="KW-0812">Transmembrane</keyword>
<name>A0A5D2CEW0_GOSDA</name>
<dbReference type="EMBL" id="CM017705">
    <property type="protein sequence ID" value="TYG67260.1"/>
    <property type="molecule type" value="Genomic_DNA"/>
</dbReference>
<feature type="transmembrane region" description="Helical" evidence="1">
    <location>
        <begin position="93"/>
        <end position="110"/>
    </location>
</feature>
<sequence>MSFHQQFVWFFMFLLQNRFNFLNHLKNPFNLRSFEVHASVCFMNCFLRQYFSSLSHYNFKLCPGLYYFLYILKHQLDCIKVKSCMQSTILKHSFIFIFYFCITISVLMVFQESNLVLAGLVCSGRL</sequence>
<evidence type="ECO:0000256" key="1">
    <source>
        <dbReference type="SAM" id="Phobius"/>
    </source>
</evidence>